<evidence type="ECO:0000313" key="5">
    <source>
        <dbReference type="EMBL" id="QTL37557.1"/>
    </source>
</evidence>
<feature type="domain" description="Peptidase S1" evidence="4">
    <location>
        <begin position="41"/>
        <end position="194"/>
    </location>
</feature>
<evidence type="ECO:0000256" key="3">
    <source>
        <dbReference type="SAM" id="SignalP"/>
    </source>
</evidence>
<keyword evidence="5" id="KW-0378">Hydrolase</keyword>
<dbReference type="PROSITE" id="PS50240">
    <property type="entry name" value="TRYPSIN_DOM"/>
    <property type="match status" value="1"/>
</dbReference>
<accession>A0ABX7VCQ5</accession>
<keyword evidence="3" id="KW-0732">Signal</keyword>
<organism evidence="5 6">
    <name type="scientific">Pseudoalteromonas viridis</name>
    <dbReference type="NCBI Taxonomy" id="339617"/>
    <lineage>
        <taxon>Bacteria</taxon>
        <taxon>Pseudomonadati</taxon>
        <taxon>Pseudomonadota</taxon>
        <taxon>Gammaproteobacteria</taxon>
        <taxon>Alteromonadales</taxon>
        <taxon>Pseudoalteromonadaceae</taxon>
        <taxon>Pseudoalteromonas</taxon>
    </lineage>
</organism>
<dbReference type="SMART" id="SM00020">
    <property type="entry name" value="Tryp_SPc"/>
    <property type="match status" value="1"/>
</dbReference>
<keyword evidence="5" id="KW-0645">Protease</keyword>
<evidence type="ECO:0000256" key="1">
    <source>
        <dbReference type="ARBA" id="ARBA00007664"/>
    </source>
</evidence>
<sequence length="194" mass="21106">MQSAIKKAFLVTLVSSSLTGVALANEKQSLQPRAPVDKVRIVGGEEAIPFAYPFMGSLQLLINDEYRHHCGSSLIAPNKVLTAAHCVENRSASEFVVKFGTHDLTDASQGQSYRVTDITMHERYGDSYTYNNDIAILTLDTLVEGITPIELADPELKDSYVVGENFKVMGWGALNAGGPSPDKLNEVDVPYVSN</sequence>
<feature type="chain" id="PRO_5046838033" evidence="3">
    <location>
        <begin position="25"/>
        <end position="194"/>
    </location>
</feature>
<dbReference type="PANTHER" id="PTHR24276:SF98">
    <property type="entry name" value="FI18310P1-RELATED"/>
    <property type="match status" value="1"/>
</dbReference>
<feature type="signal peptide" evidence="3">
    <location>
        <begin position="1"/>
        <end position="24"/>
    </location>
</feature>
<dbReference type="CDD" id="cd00190">
    <property type="entry name" value="Tryp_SPc"/>
    <property type="match status" value="1"/>
</dbReference>
<protein>
    <submittedName>
        <fullName evidence="5">Serine protease</fullName>
    </submittedName>
</protein>
<dbReference type="InterPro" id="IPR018114">
    <property type="entry name" value="TRYPSIN_HIS"/>
</dbReference>
<dbReference type="PANTHER" id="PTHR24276">
    <property type="entry name" value="POLYSERASE-RELATED"/>
    <property type="match status" value="1"/>
</dbReference>
<evidence type="ECO:0000259" key="4">
    <source>
        <dbReference type="PROSITE" id="PS50240"/>
    </source>
</evidence>
<dbReference type="EMBL" id="CP072426">
    <property type="protein sequence ID" value="QTL37557.1"/>
    <property type="molecule type" value="Genomic_DNA"/>
</dbReference>
<dbReference type="SUPFAM" id="SSF50494">
    <property type="entry name" value="Trypsin-like serine proteases"/>
    <property type="match status" value="1"/>
</dbReference>
<dbReference type="InterPro" id="IPR043504">
    <property type="entry name" value="Peptidase_S1_PA_chymotrypsin"/>
</dbReference>
<keyword evidence="2" id="KW-1015">Disulfide bond</keyword>
<gene>
    <name evidence="5" type="ORF">J5X90_22190</name>
</gene>
<dbReference type="GO" id="GO:0008233">
    <property type="term" value="F:peptidase activity"/>
    <property type="evidence" value="ECO:0007669"/>
    <property type="project" value="UniProtKB-KW"/>
</dbReference>
<dbReference type="GO" id="GO:0006508">
    <property type="term" value="P:proteolysis"/>
    <property type="evidence" value="ECO:0007669"/>
    <property type="project" value="UniProtKB-KW"/>
</dbReference>
<dbReference type="PRINTS" id="PR00722">
    <property type="entry name" value="CHYMOTRYPSIN"/>
</dbReference>
<comment type="similarity">
    <text evidence="1">Belongs to the peptidase S1 family.</text>
</comment>
<dbReference type="InterPro" id="IPR050430">
    <property type="entry name" value="Peptidase_S1"/>
</dbReference>
<dbReference type="InterPro" id="IPR001254">
    <property type="entry name" value="Trypsin_dom"/>
</dbReference>
<dbReference type="Proteomes" id="UP000665025">
    <property type="component" value="Chromosome 2"/>
</dbReference>
<evidence type="ECO:0000313" key="6">
    <source>
        <dbReference type="Proteomes" id="UP000665025"/>
    </source>
</evidence>
<dbReference type="Pfam" id="PF00089">
    <property type="entry name" value="Trypsin"/>
    <property type="match status" value="1"/>
</dbReference>
<name>A0ABX7VCQ5_9GAMM</name>
<dbReference type="InterPro" id="IPR001314">
    <property type="entry name" value="Peptidase_S1A"/>
</dbReference>
<evidence type="ECO:0000256" key="2">
    <source>
        <dbReference type="ARBA" id="ARBA00023157"/>
    </source>
</evidence>
<reference evidence="5 6" key="1">
    <citation type="submission" date="2021-03" db="EMBL/GenBank/DDBJ databases">
        <title>Complete Genome of Pseudoalteromonas viridis Strain BBR56, a new biocontrol bacterial candidate.</title>
        <authorList>
            <person name="Handayani D.P."/>
            <person name="Isnansetyo A."/>
            <person name="Istiqomah I."/>
            <person name="Jumina J."/>
        </authorList>
    </citation>
    <scope>NUCLEOTIDE SEQUENCE [LARGE SCALE GENOMIC DNA]</scope>
    <source>
        <strain evidence="5 6">BBR56</strain>
    </source>
</reference>
<proteinExistence type="inferred from homology"/>
<dbReference type="PROSITE" id="PS00134">
    <property type="entry name" value="TRYPSIN_HIS"/>
    <property type="match status" value="1"/>
</dbReference>
<dbReference type="InterPro" id="IPR009003">
    <property type="entry name" value="Peptidase_S1_PA"/>
</dbReference>
<keyword evidence="6" id="KW-1185">Reference proteome</keyword>
<dbReference type="Gene3D" id="2.40.10.10">
    <property type="entry name" value="Trypsin-like serine proteases"/>
    <property type="match status" value="1"/>
</dbReference>